<dbReference type="AlphaFoldDB" id="A0A2W2DD64"/>
<accession>A0A2W2DD64</accession>
<dbReference type="EMBL" id="POTX01000034">
    <property type="protein sequence ID" value="PZF98769.1"/>
    <property type="molecule type" value="Genomic_DNA"/>
</dbReference>
<name>A0A2W2DD64_9ACTN</name>
<evidence type="ECO:0000313" key="1">
    <source>
        <dbReference type="EMBL" id="PZF98769.1"/>
    </source>
</evidence>
<proteinExistence type="predicted"/>
<evidence type="ECO:0000313" key="2">
    <source>
        <dbReference type="Proteomes" id="UP000248627"/>
    </source>
</evidence>
<reference evidence="1 2" key="1">
    <citation type="submission" date="2018-01" db="EMBL/GenBank/DDBJ databases">
        <title>Draft genome sequence of Jishengella endophytica.</title>
        <authorList>
            <person name="Sahin N."/>
            <person name="Ay H."/>
            <person name="Saygin H."/>
        </authorList>
    </citation>
    <scope>NUCLEOTIDE SEQUENCE [LARGE SCALE GENOMIC DNA]</scope>
    <source>
        <strain evidence="1 2">DSM 45430</strain>
    </source>
</reference>
<gene>
    <name evidence="1" type="ORF">C1I93_07840</name>
</gene>
<comment type="caution">
    <text evidence="1">The sequence shown here is derived from an EMBL/GenBank/DDBJ whole genome shotgun (WGS) entry which is preliminary data.</text>
</comment>
<sequence length="122" mass="13111">MAGGYAVQAAGLVERASEDVDLFTAWDRRDEFTAAVAAVVHAYRNDGLTVETERQYDTFARLAVTDGTRISKVELGVDWRANAGGLAVASVVQPPQRRWAGGHQRGPKTAPSLDSRALSSSH</sequence>
<dbReference type="OrthoDB" id="3870258at2"/>
<organism evidence="1 2">
    <name type="scientific">Micromonospora endophytica</name>
    <dbReference type="NCBI Taxonomy" id="515350"/>
    <lineage>
        <taxon>Bacteria</taxon>
        <taxon>Bacillati</taxon>
        <taxon>Actinomycetota</taxon>
        <taxon>Actinomycetes</taxon>
        <taxon>Micromonosporales</taxon>
        <taxon>Micromonosporaceae</taxon>
        <taxon>Micromonospora</taxon>
    </lineage>
</organism>
<protein>
    <submittedName>
        <fullName evidence="1">Uncharacterized protein</fullName>
    </submittedName>
</protein>
<dbReference type="Proteomes" id="UP000248627">
    <property type="component" value="Unassembled WGS sequence"/>
</dbReference>
<keyword evidence="2" id="KW-1185">Reference proteome</keyword>